<comment type="pathway">
    <text evidence="1">Carbohydrate degradation; glycolysis; D-glyceraldehyde 3-phosphate and glycerone phosphate from D-glucose: step 4/4.</text>
</comment>
<sequence length="366" mass="41342">MYDPHSGINTKKLNQVAKELVTNGKGILAIDESPGSIEKKFIKHELENTEENRRKYRECLITTPELSKTISGVILHGETFFQKRQSDGKKFVEILKESGIHPGIKLDLGLEHISYENCESRAEKIGDKTSKYIKFQTTHNFLETHIEKVPKGLDTLDERLKTGEFKDATFAKWRCVFSITEFTPTFEALHKNCDILAKYAAICQKYEIVPILEPEILFNGSFSIEEHFRIFKIVLSTLVTKLNKENVYMPGVIFKTGFVTSGDAAQDFDKQEVAVLTHDVFTSVLPLDVAGVVFLSGGHSYQNSVDFLEAICQMPKHLDLSFSYGRGLTDGAMTEWKTSNFDTEKTQTVFKKACEEVSSASVQKLK</sequence>
<dbReference type="InterPro" id="IPR013785">
    <property type="entry name" value="Aldolase_TIM"/>
</dbReference>
<dbReference type="PANTHER" id="PTHR11627">
    <property type="entry name" value="FRUCTOSE-BISPHOSPHATE ALDOLASE"/>
    <property type="match status" value="1"/>
</dbReference>
<evidence type="ECO:0000256" key="1">
    <source>
        <dbReference type="ARBA" id="ARBA00004714"/>
    </source>
</evidence>
<keyword evidence="7" id="KW-1185">Reference proteome</keyword>
<comment type="similarity">
    <text evidence="2">Belongs to the class I fructose-bisphosphate aldolase family.</text>
</comment>
<dbReference type="InterPro" id="IPR000741">
    <property type="entry name" value="FBA_I"/>
</dbReference>
<gene>
    <name evidence="6" type="ORF">M153_7370004195</name>
</gene>
<dbReference type="Gene3D" id="3.20.20.70">
    <property type="entry name" value="Aldolase class I"/>
    <property type="match status" value="1"/>
</dbReference>
<dbReference type="OrthoDB" id="36455at2759"/>
<dbReference type="EMBL" id="LGUB01000284">
    <property type="protein sequence ID" value="KRH93595.1"/>
    <property type="molecule type" value="Genomic_DNA"/>
</dbReference>
<name>A0A0R0M5A5_9MICR</name>
<dbReference type="AlphaFoldDB" id="A0A0R0M5A5"/>
<dbReference type="Proteomes" id="UP000051530">
    <property type="component" value="Unassembled WGS sequence"/>
</dbReference>
<dbReference type="EC" id="4.1.2.13" evidence="3"/>
<dbReference type="SUPFAM" id="SSF51569">
    <property type="entry name" value="Aldolase"/>
    <property type="match status" value="1"/>
</dbReference>
<dbReference type="GO" id="GO:0006096">
    <property type="term" value="P:glycolytic process"/>
    <property type="evidence" value="ECO:0007669"/>
    <property type="project" value="UniProtKB-UniPathway"/>
</dbReference>
<keyword evidence="4" id="KW-0324">Glycolysis</keyword>
<proteinExistence type="inferred from homology"/>
<dbReference type="VEuPathDB" id="MicrosporidiaDB:M153_7370004195"/>
<dbReference type="GO" id="GO:0004332">
    <property type="term" value="F:fructose-bisphosphate aldolase activity"/>
    <property type="evidence" value="ECO:0007669"/>
    <property type="project" value="UniProtKB-EC"/>
</dbReference>
<dbReference type="UniPathway" id="UPA00109">
    <property type="reaction ID" value="UER00183"/>
</dbReference>
<accession>A0A0R0M5A5</accession>
<evidence type="ECO:0000313" key="6">
    <source>
        <dbReference type="EMBL" id="KRH93595.1"/>
    </source>
</evidence>
<evidence type="ECO:0000256" key="4">
    <source>
        <dbReference type="ARBA" id="ARBA00023152"/>
    </source>
</evidence>
<evidence type="ECO:0000313" key="7">
    <source>
        <dbReference type="Proteomes" id="UP000051530"/>
    </source>
</evidence>
<protein>
    <recommendedName>
        <fullName evidence="3">fructose-bisphosphate aldolase</fullName>
        <ecNumber evidence="3">4.1.2.13</ecNumber>
    </recommendedName>
</protein>
<evidence type="ECO:0000256" key="5">
    <source>
        <dbReference type="ARBA" id="ARBA00023239"/>
    </source>
</evidence>
<evidence type="ECO:0000256" key="3">
    <source>
        <dbReference type="ARBA" id="ARBA00013068"/>
    </source>
</evidence>
<evidence type="ECO:0000256" key="2">
    <source>
        <dbReference type="ARBA" id="ARBA00010387"/>
    </source>
</evidence>
<organism evidence="6 7">
    <name type="scientific">Pseudoloma neurophilia</name>
    <dbReference type="NCBI Taxonomy" id="146866"/>
    <lineage>
        <taxon>Eukaryota</taxon>
        <taxon>Fungi</taxon>
        <taxon>Fungi incertae sedis</taxon>
        <taxon>Microsporidia</taxon>
        <taxon>Pseudoloma</taxon>
    </lineage>
</organism>
<keyword evidence="5" id="KW-0456">Lyase</keyword>
<comment type="caution">
    <text evidence="6">The sequence shown here is derived from an EMBL/GenBank/DDBJ whole genome shotgun (WGS) entry which is preliminary data.</text>
</comment>
<dbReference type="Pfam" id="PF00274">
    <property type="entry name" value="Glycolytic"/>
    <property type="match status" value="2"/>
</dbReference>
<reference evidence="6 7" key="1">
    <citation type="submission" date="2015-07" db="EMBL/GenBank/DDBJ databases">
        <title>The genome of Pseudoloma neurophilia, a relevant intracellular parasite of the zebrafish.</title>
        <authorList>
            <person name="Ndikumana S."/>
            <person name="Pelin A."/>
            <person name="Sanders J."/>
            <person name="Corradi N."/>
        </authorList>
    </citation>
    <scope>NUCLEOTIDE SEQUENCE [LARGE SCALE GENOMIC DNA]</scope>
    <source>
        <strain evidence="6 7">MK1</strain>
    </source>
</reference>